<name>A0ABD0PSN5_CIRMR</name>
<dbReference type="Proteomes" id="UP001529510">
    <property type="component" value="Unassembled WGS sequence"/>
</dbReference>
<dbReference type="EMBL" id="JAMKFB020000014">
    <property type="protein sequence ID" value="KAL0176421.1"/>
    <property type="molecule type" value="Genomic_DNA"/>
</dbReference>
<sequence>LPSTPSRPGTLGSTSSMATLVRKKGNLTVAVWNAPMGQPPRRSDSSRRPVKMPREGAGSSRGEPSEDQMSIAASEEGLTPDEAEQLPPVAAAQSEADAELHAPLGSQ</sequence>
<organism evidence="2 3">
    <name type="scientific">Cirrhinus mrigala</name>
    <name type="common">Mrigala</name>
    <dbReference type="NCBI Taxonomy" id="683832"/>
    <lineage>
        <taxon>Eukaryota</taxon>
        <taxon>Metazoa</taxon>
        <taxon>Chordata</taxon>
        <taxon>Craniata</taxon>
        <taxon>Vertebrata</taxon>
        <taxon>Euteleostomi</taxon>
        <taxon>Actinopterygii</taxon>
        <taxon>Neopterygii</taxon>
        <taxon>Teleostei</taxon>
        <taxon>Ostariophysi</taxon>
        <taxon>Cypriniformes</taxon>
        <taxon>Cyprinidae</taxon>
        <taxon>Labeoninae</taxon>
        <taxon>Labeonini</taxon>
        <taxon>Cirrhinus</taxon>
    </lineage>
</organism>
<keyword evidence="3" id="KW-1185">Reference proteome</keyword>
<gene>
    <name evidence="2" type="ORF">M9458_028751</name>
</gene>
<feature type="region of interest" description="Disordered" evidence="1">
    <location>
        <begin position="30"/>
        <end position="107"/>
    </location>
</feature>
<evidence type="ECO:0000313" key="3">
    <source>
        <dbReference type="Proteomes" id="UP001529510"/>
    </source>
</evidence>
<feature type="non-terminal residue" evidence="2">
    <location>
        <position position="107"/>
    </location>
</feature>
<protein>
    <submittedName>
        <fullName evidence="2">Uncharacterized protein</fullName>
    </submittedName>
</protein>
<feature type="non-terminal residue" evidence="2">
    <location>
        <position position="1"/>
    </location>
</feature>
<comment type="caution">
    <text evidence="2">The sequence shown here is derived from an EMBL/GenBank/DDBJ whole genome shotgun (WGS) entry which is preliminary data.</text>
</comment>
<reference evidence="2 3" key="1">
    <citation type="submission" date="2024-05" db="EMBL/GenBank/DDBJ databases">
        <title>Genome sequencing and assembly of Indian major carp, Cirrhinus mrigala (Hamilton, 1822).</title>
        <authorList>
            <person name="Mohindra V."/>
            <person name="Chowdhury L.M."/>
            <person name="Lal K."/>
            <person name="Jena J.K."/>
        </authorList>
    </citation>
    <scope>NUCLEOTIDE SEQUENCE [LARGE SCALE GENOMIC DNA]</scope>
    <source>
        <strain evidence="2">CM1030</strain>
        <tissue evidence="2">Blood</tissue>
    </source>
</reference>
<proteinExistence type="predicted"/>
<dbReference type="AlphaFoldDB" id="A0ABD0PSN5"/>
<evidence type="ECO:0000313" key="2">
    <source>
        <dbReference type="EMBL" id="KAL0176421.1"/>
    </source>
</evidence>
<evidence type="ECO:0000256" key="1">
    <source>
        <dbReference type="SAM" id="MobiDB-lite"/>
    </source>
</evidence>
<accession>A0ABD0PSN5</accession>